<comment type="pathway">
    <text evidence="1">Glycerolipid metabolism; ether lipid biosynthesis.</text>
</comment>
<keyword evidence="10" id="KW-1185">Reference proteome</keyword>
<dbReference type="Proteomes" id="UP001165060">
    <property type="component" value="Unassembled WGS sequence"/>
</dbReference>
<dbReference type="InterPro" id="IPR002123">
    <property type="entry name" value="Plipid/glycerol_acylTrfase"/>
</dbReference>
<keyword evidence="7" id="KW-1133">Transmembrane helix</keyword>
<dbReference type="Gene3D" id="3.30.300.330">
    <property type="match status" value="1"/>
</dbReference>
<dbReference type="InterPro" id="IPR016166">
    <property type="entry name" value="FAD-bd_PCMH"/>
</dbReference>
<dbReference type="InterPro" id="IPR016171">
    <property type="entry name" value="Vanillyl_alc_oxidase_C-sub2"/>
</dbReference>
<gene>
    <name evidence="9" type="ORF">TeGR_g14758</name>
</gene>
<accession>A0ABQ6NBX0</accession>
<dbReference type="Gene3D" id="3.30.160.650">
    <property type="match status" value="1"/>
</dbReference>
<dbReference type="Pfam" id="PF07993">
    <property type="entry name" value="NAD_binding_4"/>
    <property type="match status" value="1"/>
</dbReference>
<evidence type="ECO:0000256" key="3">
    <source>
        <dbReference type="ARBA" id="ARBA00012385"/>
    </source>
</evidence>
<reference evidence="9 10" key="1">
    <citation type="journal article" date="2023" name="Commun. Biol.">
        <title>Genome analysis of Parmales, the sister group of diatoms, reveals the evolutionary specialization of diatoms from phago-mixotrophs to photoautotrophs.</title>
        <authorList>
            <person name="Ban H."/>
            <person name="Sato S."/>
            <person name="Yoshikawa S."/>
            <person name="Yamada K."/>
            <person name="Nakamura Y."/>
            <person name="Ichinomiya M."/>
            <person name="Sato N."/>
            <person name="Blanc-Mathieu R."/>
            <person name="Endo H."/>
            <person name="Kuwata A."/>
            <person name="Ogata H."/>
        </authorList>
    </citation>
    <scope>NUCLEOTIDE SEQUENCE [LARGE SCALE GENOMIC DNA]</scope>
</reference>
<name>A0ABQ6NBX0_9STRA</name>
<keyword evidence="7" id="KW-0812">Transmembrane</keyword>
<dbReference type="Gene3D" id="3.30.465.10">
    <property type="match status" value="1"/>
</dbReference>
<evidence type="ECO:0000256" key="1">
    <source>
        <dbReference type="ARBA" id="ARBA00004670"/>
    </source>
</evidence>
<dbReference type="SUPFAM" id="SSF69593">
    <property type="entry name" value="Glycerol-3-phosphate (1)-acyltransferase"/>
    <property type="match status" value="1"/>
</dbReference>
<dbReference type="InterPro" id="IPR036318">
    <property type="entry name" value="FAD-bd_PCMH-like_sf"/>
</dbReference>
<dbReference type="Gene3D" id="3.30.70.3450">
    <property type="match status" value="1"/>
</dbReference>
<keyword evidence="7" id="KW-0472">Membrane</keyword>
<feature type="domain" description="FAD-binding PCMH-type" evidence="8">
    <location>
        <begin position="1287"/>
        <end position="1479"/>
    </location>
</feature>
<evidence type="ECO:0000256" key="4">
    <source>
        <dbReference type="ARBA" id="ARBA00022630"/>
    </source>
</evidence>
<evidence type="ECO:0000256" key="7">
    <source>
        <dbReference type="SAM" id="Phobius"/>
    </source>
</evidence>
<keyword evidence="5" id="KW-0274">FAD</keyword>
<organism evidence="9 10">
    <name type="scientific">Tetraparma gracilis</name>
    <dbReference type="NCBI Taxonomy" id="2962635"/>
    <lineage>
        <taxon>Eukaryota</taxon>
        <taxon>Sar</taxon>
        <taxon>Stramenopiles</taxon>
        <taxon>Ochrophyta</taxon>
        <taxon>Bolidophyceae</taxon>
        <taxon>Parmales</taxon>
        <taxon>Triparmaceae</taxon>
        <taxon>Tetraparma</taxon>
    </lineage>
</organism>
<feature type="transmembrane region" description="Helical" evidence="7">
    <location>
        <begin position="43"/>
        <end position="62"/>
    </location>
</feature>
<feature type="transmembrane region" description="Helical" evidence="7">
    <location>
        <begin position="69"/>
        <end position="89"/>
    </location>
</feature>
<dbReference type="EMBL" id="BRYB01006381">
    <property type="protein sequence ID" value="GMI56254.1"/>
    <property type="molecule type" value="Genomic_DNA"/>
</dbReference>
<dbReference type="InterPro" id="IPR016164">
    <property type="entry name" value="FAD-linked_Oxase-like_C"/>
</dbReference>
<comment type="caution">
    <text evidence="9">The sequence shown here is derived from an EMBL/GenBank/DDBJ whole genome shotgun (WGS) entry which is preliminary data.</text>
</comment>
<dbReference type="Gene3D" id="1.10.45.10">
    <property type="entry name" value="Vanillyl-alcohol Oxidase, Chain A, domain 4"/>
    <property type="match status" value="1"/>
</dbReference>
<evidence type="ECO:0000313" key="10">
    <source>
        <dbReference type="Proteomes" id="UP001165060"/>
    </source>
</evidence>
<keyword evidence="4" id="KW-0285">Flavoprotein</keyword>
<dbReference type="InterPro" id="IPR016167">
    <property type="entry name" value="FAD-bd_PCMH_sub1"/>
</dbReference>
<dbReference type="Pfam" id="PF01553">
    <property type="entry name" value="Acyltransferase"/>
    <property type="match status" value="1"/>
</dbReference>
<evidence type="ECO:0000256" key="2">
    <source>
        <dbReference type="ARBA" id="ARBA00008000"/>
    </source>
</evidence>
<dbReference type="PANTHER" id="PTHR46568">
    <property type="entry name" value="ALKYLDIHYDROXYACETONEPHOSPHATE SYNTHASE, PEROXISOMAL"/>
    <property type="match status" value="1"/>
</dbReference>
<evidence type="ECO:0000313" key="9">
    <source>
        <dbReference type="EMBL" id="GMI56254.1"/>
    </source>
</evidence>
<comment type="similarity">
    <text evidence="2">Belongs to the FAD-binding oxidoreductase/transferase type 4 family.</text>
</comment>
<dbReference type="InterPro" id="IPR004113">
    <property type="entry name" value="FAD-bd_oxidored_4_C"/>
</dbReference>
<dbReference type="SUPFAM" id="SSF51735">
    <property type="entry name" value="NAD(P)-binding Rossmann-fold domains"/>
    <property type="match status" value="1"/>
</dbReference>
<dbReference type="PANTHER" id="PTHR46568:SF1">
    <property type="entry name" value="ALKYLDIHYDROXYACETONEPHOSPHATE SYNTHASE, PEROXISOMAL"/>
    <property type="match status" value="1"/>
</dbReference>
<dbReference type="InterPro" id="IPR006094">
    <property type="entry name" value="Oxid_FAD_bind_N"/>
</dbReference>
<proteinExistence type="inferred from homology"/>
<dbReference type="Gene3D" id="3.30.43.10">
    <property type="entry name" value="Uridine Diphospho-n-acetylenolpyruvylglucosamine Reductase, domain 2"/>
    <property type="match status" value="1"/>
</dbReference>
<evidence type="ECO:0000259" key="8">
    <source>
        <dbReference type="PROSITE" id="PS51387"/>
    </source>
</evidence>
<dbReference type="Pfam" id="PF02913">
    <property type="entry name" value="FAD-oxidase_C"/>
    <property type="match status" value="1"/>
</dbReference>
<sequence length="1759" mass="190305">MVALRSDGGEMDLSVPENIAAFFEIYKVYGKFLEYYSTRAKEAFIAGLIVVQACVAGAFLVMSFTSVQIPLAVIAYIILDTALALWMVFDILKSSAQINDRDKQLRTACMKISAPLLLLPDPSASQLRQARAFGAIASYLEHESVISANLFGARITKELAVRVVAHFFSPRAFLRIQGWFGTTSRAMRFLGSFWSSLKMRSLASSLRPFGNRRSTREMRLYWGSYGKTSDPASSPLALLPLPPPASPDAPPRTLIMTGTTGFVGSLLLRDILEHRRRFNVGKILLLSRPKRGKTAASRYDAFFDPTPMPNADPFSLLGDVISREEFQNIVTVLEGDVLEPGFGLSEADSELLAAQTGDISVIHAAAAVSFTQPLVDAAASNITAALKMQELAKGLGGKYVHFSTAFVHGNNLTEADAPLRETLFNIDLAKHDPQKLYESMVNGSGLAPEAQRAYGFPNTYCFSKCVCEHLLTARSSETPTLILRPAIVGPSCASPYRGWAGSRASTLVAGALLYLKSRMSAWHLPDNIVPVIPVDVVTRFALVKIFAAEETPEKNIFNVVWGVGSHPSALFTWQRFSEMTIQLGAVSDMYSRFTGLLTQHLFTVLVTRQNVEGDLAKFMFYHRWISRMPFEGKIKLLELTGYSAAAARLKKMDSFVDLPVLFFNFTRSNFYFQSDLVAPSHAFDGAEYMTLCGLAGKNFLEKTAFTHTTIAGSAHKTKELIKDLPVPLPTDLLWAVSNPQGNIWIRLVGYILTKILRLTTTSVEVDLESFSELMVHIADERRIAPDGEGERHHIILAPTHRSLYDFLLLSYVCFTVPELGMDLPHICAANDFASLPILGHVAAGCRAFFIRRGGGRDPALKKSLEVIKTKSKSGAFLEVFVEGTRSRDRRFVRPKTGFLRSLVASGGKHTLVPISISYEKTPEQASFAGENRIGPKSGLGGGDGLLDWVVKVVRGKVRLGRVRIAASSPIAFSDKSNVEHSVRLLQQLQSKRVCVSAYHIAAAAQCLDITPDLLTRALGDAGAEMWEGACSPPPTPPTTKSESWSVALQCLHHFAPLLESPEWSSWLFASAPSSAAPASPAMTAVANALSAAFENAERGAQAAVDTLVGKGFNACELSAEHVLGYYDCAYPPAPLRNNGIKLVIGRLGNKAVEVVAEREEGEEPPAPGPDEEAFGAWGFADSKFVLTDKKTVMMQSSRYKIGGQPLPKLIPFLEEELGVSIDVAHEKLPPPRPTTKMRVHASALVDAQRERLSSVVAEISYDDRVRIRHGFGHAQSDIAAIRAVDVTARVPDAVCYPSNETECQGLIDLARAVGLVLLPFGGGTNVAQMLLCPTHEQEPRPIISVDMSRMCRVLWVDQVNGLARVEAGITGRALNEALLQYGVTMGHEPDSFEFSTLGGWVATKASGMKKNRYGNIEDIVREVSVLSAGGGPLWQHHAPGTSRDAFGRVACGVELKDLVIGSEGNFGLIVDATIRVSALPAVSEFDSVLLHSWSDGVAFMRDLAGAGANKPVSVRLVDNEQFRLGQVLKGGGGGVVSALQKMLVTRGRGFEPKEMVAVTLKLEGSADEVALQKKNVKASARRFAGMVAGASSGEAGYNLTYAIAYLRDFGLSFGLVAESFETFVNFSNLSVMVAGVKAAVREEHRARGIAGVALVSARVTQLYSEGACVYFYYMMDGSGLKNPSAVFDEIEATARATILELGGSVSHHHGIGKHRARVLEEASGAGFKEAVRAVKDSLDPGNVFGARNGLCGGGGGGGQ</sequence>
<dbReference type="EC" id="2.5.1.26" evidence="3"/>
<protein>
    <recommendedName>
        <fullName evidence="3">alkylglycerone-phosphate synthase</fullName>
        <ecNumber evidence="3">2.5.1.26</ecNumber>
    </recommendedName>
    <alternativeName>
        <fullName evidence="6">Alkylglycerone-phosphate synthase</fullName>
    </alternativeName>
</protein>
<dbReference type="InterPro" id="IPR036291">
    <property type="entry name" value="NAD(P)-bd_dom_sf"/>
</dbReference>
<dbReference type="InterPro" id="IPR016169">
    <property type="entry name" value="FAD-bd_PCMH_sub2"/>
</dbReference>
<dbReference type="InterPro" id="IPR025650">
    <property type="entry name" value="Alkyl-DHAP_Synthase"/>
</dbReference>
<dbReference type="SUPFAM" id="SSF55103">
    <property type="entry name" value="FAD-linked oxidases, C-terminal domain"/>
    <property type="match status" value="1"/>
</dbReference>
<dbReference type="PROSITE" id="PS51387">
    <property type="entry name" value="FAD_PCMH"/>
    <property type="match status" value="1"/>
</dbReference>
<dbReference type="InterPro" id="IPR013120">
    <property type="entry name" value="FAR_NAD-bd"/>
</dbReference>
<dbReference type="SUPFAM" id="SSF56176">
    <property type="entry name" value="FAD-binding/transporter-associated domain-like"/>
    <property type="match status" value="1"/>
</dbReference>
<evidence type="ECO:0000256" key="5">
    <source>
        <dbReference type="ARBA" id="ARBA00022827"/>
    </source>
</evidence>
<dbReference type="Pfam" id="PF01565">
    <property type="entry name" value="FAD_binding_4"/>
    <property type="match status" value="1"/>
</dbReference>
<dbReference type="SMART" id="SM00563">
    <property type="entry name" value="PlsC"/>
    <property type="match status" value="1"/>
</dbReference>
<dbReference type="Gene3D" id="3.40.50.720">
    <property type="entry name" value="NAD(P)-binding Rossmann-like Domain"/>
    <property type="match status" value="1"/>
</dbReference>
<evidence type="ECO:0000256" key="6">
    <source>
        <dbReference type="ARBA" id="ARBA00031574"/>
    </source>
</evidence>